<reference evidence="1" key="1">
    <citation type="journal article" date="2015" name="Nature">
        <title>Complex archaea that bridge the gap between prokaryotes and eukaryotes.</title>
        <authorList>
            <person name="Spang A."/>
            <person name="Saw J.H."/>
            <person name="Jorgensen S.L."/>
            <person name="Zaremba-Niedzwiedzka K."/>
            <person name="Martijn J."/>
            <person name="Lind A.E."/>
            <person name="van Eijk R."/>
            <person name="Schleper C."/>
            <person name="Guy L."/>
            <person name="Ettema T.J."/>
        </authorList>
    </citation>
    <scope>NUCLEOTIDE SEQUENCE</scope>
</reference>
<dbReference type="EMBL" id="LAZR01032373">
    <property type="protein sequence ID" value="KKL51068.1"/>
    <property type="molecule type" value="Genomic_DNA"/>
</dbReference>
<sequence>LQTLPTHKKGNQYKTYRLIVQRLTTALQNHSPMVLTQAMENYNWFLQQPYTIVRHRQEPMVVGLPEFFEFSIYHQAMIDKERHPLRGLDSWFLECKKGKDHLLDAYSLVRKDPNPKHTEALIKALRECHAFVLPTNIPAPDMNSLIRASGYLVAWIDKRKDRLDKRNIVGTCIRRLLAMLTRGTKTLHLGYLVSDITWNGFETYMIEMGEMIAGKANVRREDHGISQAAGKSGARK</sequence>
<evidence type="ECO:0000313" key="1">
    <source>
        <dbReference type="EMBL" id="KKL51068.1"/>
    </source>
</evidence>
<dbReference type="AlphaFoldDB" id="A0A0F9CNX7"/>
<protein>
    <submittedName>
        <fullName evidence="1">Uncharacterized protein</fullName>
    </submittedName>
</protein>
<accession>A0A0F9CNX7</accession>
<comment type="caution">
    <text evidence="1">The sequence shown here is derived from an EMBL/GenBank/DDBJ whole genome shotgun (WGS) entry which is preliminary data.</text>
</comment>
<name>A0A0F9CNX7_9ZZZZ</name>
<gene>
    <name evidence="1" type="ORF">LCGC14_2299200</name>
</gene>
<proteinExistence type="predicted"/>
<organism evidence="1">
    <name type="scientific">marine sediment metagenome</name>
    <dbReference type="NCBI Taxonomy" id="412755"/>
    <lineage>
        <taxon>unclassified sequences</taxon>
        <taxon>metagenomes</taxon>
        <taxon>ecological metagenomes</taxon>
    </lineage>
</organism>
<feature type="non-terminal residue" evidence="1">
    <location>
        <position position="1"/>
    </location>
</feature>